<dbReference type="InterPro" id="IPR023753">
    <property type="entry name" value="FAD/NAD-binding_dom"/>
</dbReference>
<evidence type="ECO:0000259" key="11">
    <source>
        <dbReference type="Pfam" id="PF02852"/>
    </source>
</evidence>
<feature type="binding site" evidence="8">
    <location>
        <position position="262"/>
    </location>
    <ligand>
        <name>NAD(+)</name>
        <dbReference type="ChEBI" id="CHEBI:57540"/>
    </ligand>
</feature>
<dbReference type="OrthoDB" id="9800167at2"/>
<comment type="cofactor">
    <cofactor evidence="8">
        <name>FAD</name>
        <dbReference type="ChEBI" id="CHEBI:57692"/>
    </cofactor>
    <text evidence="8">Binds 1 FAD per subunit.</text>
</comment>
<dbReference type="GO" id="GO:0045454">
    <property type="term" value="P:cell redox homeostasis"/>
    <property type="evidence" value="ECO:0007669"/>
    <property type="project" value="InterPro"/>
</dbReference>
<dbReference type="PIRSF" id="PIRSF000350">
    <property type="entry name" value="Mercury_reductase_MerA"/>
    <property type="match status" value="1"/>
</dbReference>
<dbReference type="SUPFAM" id="SSF51905">
    <property type="entry name" value="FAD/NAD(P)-binding domain"/>
    <property type="match status" value="1"/>
</dbReference>
<dbReference type="AlphaFoldDB" id="A0A3N4G993"/>
<dbReference type="PROSITE" id="PS00076">
    <property type="entry name" value="PYRIDINE_REDOX_1"/>
    <property type="match status" value="1"/>
</dbReference>
<keyword evidence="6 10" id="KW-0676">Redox-active center</keyword>
<keyword evidence="3 8" id="KW-0274">FAD</keyword>
<dbReference type="PANTHER" id="PTHR42737">
    <property type="entry name" value="GLUTATHIONE REDUCTASE"/>
    <property type="match status" value="1"/>
</dbReference>
<evidence type="ECO:0000256" key="8">
    <source>
        <dbReference type="PIRSR" id="PIRSR000350-3"/>
    </source>
</evidence>
<protein>
    <submittedName>
        <fullName evidence="13">Glutathione-disulfide reductase</fullName>
        <ecNumber evidence="13">1.8.1.7</ecNumber>
    </submittedName>
</protein>
<evidence type="ECO:0000256" key="7">
    <source>
        <dbReference type="PIRSR" id="PIRSR000350-2"/>
    </source>
</evidence>
<keyword evidence="8" id="KW-0547">Nucleotide-binding</keyword>
<dbReference type="Pfam" id="PF07992">
    <property type="entry name" value="Pyr_redox_2"/>
    <property type="match status" value="1"/>
</dbReference>
<feature type="binding site" evidence="8">
    <location>
        <position position="50"/>
    </location>
    <ligand>
        <name>FAD</name>
        <dbReference type="ChEBI" id="CHEBI:57692"/>
    </ligand>
</feature>
<comment type="caution">
    <text evidence="13">The sequence shown here is derived from an EMBL/GenBank/DDBJ whole genome shotgun (WGS) entry which is preliminary data.</text>
</comment>
<dbReference type="RefSeq" id="WP_123781428.1">
    <property type="nucleotide sequence ID" value="NZ_RKMG01000057.1"/>
</dbReference>
<comment type="similarity">
    <text evidence="1 10">Belongs to the class-I pyridine nucleotide-disulfide oxidoreductase family.</text>
</comment>
<evidence type="ECO:0000313" key="13">
    <source>
        <dbReference type="EMBL" id="RPA55531.1"/>
    </source>
</evidence>
<keyword evidence="4 10" id="KW-0560">Oxidoreductase</keyword>
<dbReference type="InterPro" id="IPR036188">
    <property type="entry name" value="FAD/NAD-bd_sf"/>
</dbReference>
<organism evidence="13 14">
    <name type="scientific">Aerococcus agrisoli</name>
    <dbReference type="NCBI Taxonomy" id="2487350"/>
    <lineage>
        <taxon>Bacteria</taxon>
        <taxon>Bacillati</taxon>
        <taxon>Bacillota</taxon>
        <taxon>Bacilli</taxon>
        <taxon>Lactobacillales</taxon>
        <taxon>Aerococcaceae</taxon>
        <taxon>Aerococcus</taxon>
    </lineage>
</organism>
<reference evidence="13 14" key="1">
    <citation type="submission" date="2018-11" db="EMBL/GenBank/DDBJ databases">
        <title>Aerococcus sp. SJQ22, whole genome shotgun sequence.</title>
        <authorList>
            <person name="Sun L."/>
            <person name="Gao X."/>
            <person name="Chen W."/>
            <person name="Huang K."/>
        </authorList>
    </citation>
    <scope>NUCLEOTIDE SEQUENCE [LARGE SCALE GENOMIC DNA]</scope>
    <source>
        <strain evidence="13 14">SJQ22</strain>
    </source>
</reference>
<dbReference type="InterPro" id="IPR001100">
    <property type="entry name" value="Pyr_nuc-diS_OxRdtase"/>
</dbReference>
<keyword evidence="8" id="KW-0520">NAD</keyword>
<dbReference type="InterPro" id="IPR004099">
    <property type="entry name" value="Pyr_nucl-diS_OxRdtase_dimer"/>
</dbReference>
<evidence type="ECO:0000259" key="12">
    <source>
        <dbReference type="Pfam" id="PF07992"/>
    </source>
</evidence>
<gene>
    <name evidence="13" type="ORF">EF384_09440</name>
</gene>
<keyword evidence="14" id="KW-1185">Reference proteome</keyword>
<dbReference type="Proteomes" id="UP000273977">
    <property type="component" value="Unassembled WGS sequence"/>
</dbReference>
<dbReference type="InterPro" id="IPR012999">
    <property type="entry name" value="Pyr_OxRdtase_I_AS"/>
</dbReference>
<feature type="disulfide bond" description="Redox-active" evidence="9">
    <location>
        <begin position="41"/>
        <end position="46"/>
    </location>
</feature>
<dbReference type="GO" id="GO:0050660">
    <property type="term" value="F:flavin adenine dinucleotide binding"/>
    <property type="evidence" value="ECO:0007669"/>
    <property type="project" value="InterPro"/>
</dbReference>
<evidence type="ECO:0000256" key="3">
    <source>
        <dbReference type="ARBA" id="ARBA00022827"/>
    </source>
</evidence>
<evidence type="ECO:0000256" key="9">
    <source>
        <dbReference type="PIRSR" id="PIRSR000350-4"/>
    </source>
</evidence>
<keyword evidence="2 10" id="KW-0285">Flavoprotein</keyword>
<dbReference type="EMBL" id="RKMG01000057">
    <property type="protein sequence ID" value="RPA55531.1"/>
    <property type="molecule type" value="Genomic_DNA"/>
</dbReference>
<dbReference type="InterPro" id="IPR006322">
    <property type="entry name" value="Glutathione_Rdtase_euk/bac"/>
</dbReference>
<proteinExistence type="inferred from homology"/>
<dbReference type="GO" id="GO:0004362">
    <property type="term" value="F:glutathione-disulfide reductase (NADPH) activity"/>
    <property type="evidence" value="ECO:0007669"/>
    <property type="project" value="UniProtKB-EC"/>
</dbReference>
<dbReference type="InterPro" id="IPR046952">
    <property type="entry name" value="GSHR/TRXR-like"/>
</dbReference>
<evidence type="ECO:0000313" key="14">
    <source>
        <dbReference type="Proteomes" id="UP000273977"/>
    </source>
</evidence>
<sequence>MERYDYITIGGGSGGISSANRAAEYGAKALIIEKRDVGGTCVNRGCVPKKISWHGTMLREQINDYASAYGLDFEEKGPVNYTELKNNRDAYIQRVHKGYASGFQSRGTHYLEGEAKFIDNHTVEVNGELYTAPHISIVTGGRPRLVDLPGIDLVDTSDDFFEWTTLPESVIIIGAGYVATEFAGVLNGLGVKTTQAVRYDRPLRAYDADIVEVLVDQMTKSGINLLKNHDVASIEKVENDQLQVNFKNGETAVADKVIYAIGRTPNTDKIGLENTDVALTASGHVQVDDYHHTNVEGIYAFGDVIGKVELTPVAIMAGRTLSDTLFNGAEPYLLDYNTVPTVIFTHPAIGSIGYSEEGAKEAFGEENVKVYKSNFTPMYSAVSEHRQSARMKLVTTGADEKVVGVHGIGYAVEEMMQGFAVGVRLGLTKKQFDQTIAIHPTGAEEFVTMR</sequence>
<dbReference type="PRINTS" id="PR00368">
    <property type="entry name" value="FADPNR"/>
</dbReference>
<feature type="domain" description="FAD/NAD(P)-binding" evidence="12">
    <location>
        <begin position="4"/>
        <end position="318"/>
    </location>
</feature>
<dbReference type="Pfam" id="PF02852">
    <property type="entry name" value="Pyr_redox_dim"/>
    <property type="match status" value="1"/>
</dbReference>
<dbReference type="NCBIfam" id="TIGR01421">
    <property type="entry name" value="gluta_reduc_1"/>
    <property type="match status" value="1"/>
</dbReference>
<dbReference type="GO" id="GO:0005829">
    <property type="term" value="C:cytosol"/>
    <property type="evidence" value="ECO:0007669"/>
    <property type="project" value="TreeGrafter"/>
</dbReference>
<evidence type="ECO:0000256" key="6">
    <source>
        <dbReference type="ARBA" id="ARBA00023284"/>
    </source>
</evidence>
<dbReference type="PANTHER" id="PTHR42737:SF2">
    <property type="entry name" value="GLUTATHIONE REDUCTASE"/>
    <property type="match status" value="1"/>
</dbReference>
<evidence type="ECO:0000256" key="4">
    <source>
        <dbReference type="ARBA" id="ARBA00023002"/>
    </source>
</evidence>
<evidence type="ECO:0000256" key="5">
    <source>
        <dbReference type="ARBA" id="ARBA00023157"/>
    </source>
</evidence>
<dbReference type="NCBIfam" id="NF004776">
    <property type="entry name" value="PRK06116.1"/>
    <property type="match status" value="1"/>
</dbReference>
<keyword evidence="5" id="KW-1015">Disulfide bond</keyword>
<dbReference type="InterPro" id="IPR016156">
    <property type="entry name" value="FAD/NAD-linked_Rdtase_dimer_sf"/>
</dbReference>
<name>A0A3N4G993_9LACT</name>
<evidence type="ECO:0000256" key="2">
    <source>
        <dbReference type="ARBA" id="ARBA00022630"/>
    </source>
</evidence>
<dbReference type="FunFam" id="3.30.390.30:FF:000003">
    <property type="entry name" value="Glutathione reductase"/>
    <property type="match status" value="1"/>
</dbReference>
<feature type="active site" description="Proton acceptor" evidence="7">
    <location>
        <position position="439"/>
    </location>
</feature>
<feature type="domain" description="Pyridine nucleotide-disulphide oxidoreductase dimerisation" evidence="11">
    <location>
        <begin position="339"/>
        <end position="449"/>
    </location>
</feature>
<dbReference type="GO" id="GO:0006749">
    <property type="term" value="P:glutathione metabolic process"/>
    <property type="evidence" value="ECO:0007669"/>
    <property type="project" value="InterPro"/>
</dbReference>
<dbReference type="Gene3D" id="3.30.390.30">
    <property type="match status" value="1"/>
</dbReference>
<feature type="binding site" evidence="8">
    <location>
        <begin position="174"/>
        <end position="181"/>
    </location>
    <ligand>
        <name>NAD(+)</name>
        <dbReference type="ChEBI" id="CHEBI:57540"/>
    </ligand>
</feature>
<evidence type="ECO:0000256" key="1">
    <source>
        <dbReference type="ARBA" id="ARBA00007532"/>
    </source>
</evidence>
<evidence type="ECO:0000256" key="10">
    <source>
        <dbReference type="RuleBase" id="RU003691"/>
    </source>
</evidence>
<dbReference type="SUPFAM" id="SSF55424">
    <property type="entry name" value="FAD/NAD-linked reductases, dimerisation (C-terminal) domain"/>
    <property type="match status" value="1"/>
</dbReference>
<accession>A0A3N4G993</accession>
<dbReference type="GO" id="GO:0050661">
    <property type="term" value="F:NADP binding"/>
    <property type="evidence" value="ECO:0007669"/>
    <property type="project" value="InterPro"/>
</dbReference>
<dbReference type="PRINTS" id="PR00411">
    <property type="entry name" value="PNDRDTASEI"/>
</dbReference>
<dbReference type="EC" id="1.8.1.7" evidence="13"/>
<dbReference type="GO" id="GO:0034599">
    <property type="term" value="P:cellular response to oxidative stress"/>
    <property type="evidence" value="ECO:0007669"/>
    <property type="project" value="TreeGrafter"/>
</dbReference>
<feature type="binding site" evidence="8">
    <location>
        <position position="303"/>
    </location>
    <ligand>
        <name>FAD</name>
        <dbReference type="ChEBI" id="CHEBI:57692"/>
    </ligand>
</feature>
<dbReference type="Gene3D" id="3.50.50.60">
    <property type="entry name" value="FAD/NAD(P)-binding domain"/>
    <property type="match status" value="2"/>
</dbReference>